<evidence type="ECO:0000313" key="2">
    <source>
        <dbReference type="Proteomes" id="UP000593571"/>
    </source>
</evidence>
<reference evidence="1 2" key="1">
    <citation type="journal article" date="2020" name="Nature">
        <title>Six reference-quality genomes reveal evolution of bat adaptations.</title>
        <authorList>
            <person name="Jebb D."/>
            <person name="Huang Z."/>
            <person name="Pippel M."/>
            <person name="Hughes G.M."/>
            <person name="Lavrichenko K."/>
            <person name="Devanna P."/>
            <person name="Winkler S."/>
            <person name="Jermiin L.S."/>
            <person name="Skirmuntt E.C."/>
            <person name="Katzourakis A."/>
            <person name="Burkitt-Gray L."/>
            <person name="Ray D.A."/>
            <person name="Sullivan K.A.M."/>
            <person name="Roscito J.G."/>
            <person name="Kirilenko B.M."/>
            <person name="Davalos L.M."/>
            <person name="Corthals A.P."/>
            <person name="Power M.L."/>
            <person name="Jones G."/>
            <person name="Ransome R.D."/>
            <person name="Dechmann D.K.N."/>
            <person name="Locatelli A.G."/>
            <person name="Puechmaille S.J."/>
            <person name="Fedrigo O."/>
            <person name="Jarvis E.D."/>
            <person name="Hiller M."/>
            <person name="Vernes S.C."/>
            <person name="Myers E.W."/>
            <person name="Teeling E.C."/>
        </authorList>
    </citation>
    <scope>NUCLEOTIDE SEQUENCE [LARGE SCALE GENOMIC DNA]</scope>
    <source>
        <strain evidence="1">MRouAeg1</strain>
        <tissue evidence="1">Muscle</tissue>
    </source>
</reference>
<evidence type="ECO:0008006" key="3">
    <source>
        <dbReference type="Google" id="ProtNLM"/>
    </source>
</evidence>
<keyword evidence="2" id="KW-1185">Reference proteome</keyword>
<dbReference type="Proteomes" id="UP000593571">
    <property type="component" value="Unassembled WGS sequence"/>
</dbReference>
<evidence type="ECO:0000313" key="1">
    <source>
        <dbReference type="EMBL" id="KAF6435709.1"/>
    </source>
</evidence>
<dbReference type="EMBL" id="JACASE010000009">
    <property type="protein sequence ID" value="KAF6435709.1"/>
    <property type="molecule type" value="Genomic_DNA"/>
</dbReference>
<protein>
    <recommendedName>
        <fullName evidence="3">Reverse transcriptase zinc-binding domain-containing protein</fullName>
    </recommendedName>
</protein>
<dbReference type="AlphaFoldDB" id="A0A7J8EKM9"/>
<gene>
    <name evidence="1" type="ORF">HJG63_012467</name>
</gene>
<sequence>MQIKTTMRYHLAPVRMAIINRTSNKCWRGCGVKGTLIHCWWDCKLVQPLWKTVWRFLKKLRIDLPYDPAIPLLGIYPKDLKTHIRKYICTPMFIAALLTVARTWNELKCPTIDDWLKKLWYVYTMENYSAIRRDEILPFVPM</sequence>
<organism evidence="1 2">
    <name type="scientific">Rousettus aegyptiacus</name>
    <name type="common">Egyptian fruit bat</name>
    <name type="synonym">Pteropus aegyptiacus</name>
    <dbReference type="NCBI Taxonomy" id="9407"/>
    <lineage>
        <taxon>Eukaryota</taxon>
        <taxon>Metazoa</taxon>
        <taxon>Chordata</taxon>
        <taxon>Craniata</taxon>
        <taxon>Vertebrata</taxon>
        <taxon>Euteleostomi</taxon>
        <taxon>Mammalia</taxon>
        <taxon>Eutheria</taxon>
        <taxon>Laurasiatheria</taxon>
        <taxon>Chiroptera</taxon>
        <taxon>Yinpterochiroptera</taxon>
        <taxon>Pteropodoidea</taxon>
        <taxon>Pteropodidae</taxon>
        <taxon>Rousettinae</taxon>
        <taxon>Rousettus</taxon>
    </lineage>
</organism>
<name>A0A7J8EKM9_ROUAE</name>
<accession>A0A7J8EKM9</accession>
<comment type="caution">
    <text evidence="1">The sequence shown here is derived from an EMBL/GenBank/DDBJ whole genome shotgun (WGS) entry which is preliminary data.</text>
</comment>
<proteinExistence type="predicted"/>